<evidence type="ECO:0000313" key="3">
    <source>
        <dbReference type="Proteomes" id="UP001163846"/>
    </source>
</evidence>
<evidence type="ECO:0000256" key="1">
    <source>
        <dbReference type="SAM" id="MobiDB-lite"/>
    </source>
</evidence>
<dbReference type="Proteomes" id="UP001163846">
    <property type="component" value="Unassembled WGS sequence"/>
</dbReference>
<organism evidence="2 3">
    <name type="scientific">Lentinula raphanica</name>
    <dbReference type="NCBI Taxonomy" id="153919"/>
    <lineage>
        <taxon>Eukaryota</taxon>
        <taxon>Fungi</taxon>
        <taxon>Dikarya</taxon>
        <taxon>Basidiomycota</taxon>
        <taxon>Agaricomycotina</taxon>
        <taxon>Agaricomycetes</taxon>
        <taxon>Agaricomycetidae</taxon>
        <taxon>Agaricales</taxon>
        <taxon>Marasmiineae</taxon>
        <taxon>Omphalotaceae</taxon>
        <taxon>Lentinula</taxon>
    </lineage>
</organism>
<gene>
    <name evidence="2" type="ORF">F5878DRAFT_663118</name>
</gene>
<protein>
    <submittedName>
        <fullName evidence="2">Uncharacterized protein</fullName>
    </submittedName>
</protein>
<sequence>MSGPPPGNAKMGKSVQEPDPKNQRAVPETYLWIGDLLISLDQTQFVPSTRLRQVLSHVHGVPHPLGEIQIDINLDQVLMHVDPDNLEFFDARDDEETTKQVENWTQKENEWRGIDKAAKANAIATGERRKGVKQFSTSTLKRWKFSDGFIYALWKNKAITDEQFNHWVTDIRVQCMDRLVTRTDTKMRGRAKQFKLEPSTDVELPPQ</sequence>
<keyword evidence="3" id="KW-1185">Reference proteome</keyword>
<dbReference type="AlphaFoldDB" id="A0AA38UBQ6"/>
<evidence type="ECO:0000313" key="2">
    <source>
        <dbReference type="EMBL" id="KAJ3836266.1"/>
    </source>
</evidence>
<comment type="caution">
    <text evidence="2">The sequence shown here is derived from an EMBL/GenBank/DDBJ whole genome shotgun (WGS) entry which is preliminary data.</text>
</comment>
<feature type="region of interest" description="Disordered" evidence="1">
    <location>
        <begin position="1"/>
        <end position="23"/>
    </location>
</feature>
<name>A0AA38UBQ6_9AGAR</name>
<accession>A0AA38UBQ6</accession>
<dbReference type="EMBL" id="MU806334">
    <property type="protein sequence ID" value="KAJ3836266.1"/>
    <property type="molecule type" value="Genomic_DNA"/>
</dbReference>
<proteinExistence type="predicted"/>
<reference evidence="2" key="1">
    <citation type="submission" date="2022-08" db="EMBL/GenBank/DDBJ databases">
        <authorList>
            <consortium name="DOE Joint Genome Institute"/>
            <person name="Min B."/>
            <person name="Riley R."/>
            <person name="Sierra-Patev S."/>
            <person name="Naranjo-Ortiz M."/>
            <person name="Looney B."/>
            <person name="Konkel Z."/>
            <person name="Slot J.C."/>
            <person name="Sakamoto Y."/>
            <person name="Steenwyk J.L."/>
            <person name="Rokas A."/>
            <person name="Carro J."/>
            <person name="Camarero S."/>
            <person name="Ferreira P."/>
            <person name="Molpeceres G."/>
            <person name="Ruiz-Duenas F.J."/>
            <person name="Serrano A."/>
            <person name="Henrissat B."/>
            <person name="Drula E."/>
            <person name="Hughes K.W."/>
            <person name="Mata J.L."/>
            <person name="Ishikawa N.K."/>
            <person name="Vargas-Isla R."/>
            <person name="Ushijima S."/>
            <person name="Smith C.A."/>
            <person name="Ahrendt S."/>
            <person name="Andreopoulos W."/>
            <person name="He G."/>
            <person name="Labutti K."/>
            <person name="Lipzen A."/>
            <person name="Ng V."/>
            <person name="Sandor L."/>
            <person name="Barry K."/>
            <person name="Martinez A.T."/>
            <person name="Xiao Y."/>
            <person name="Gibbons J.G."/>
            <person name="Terashima K."/>
            <person name="Hibbett D.S."/>
            <person name="Grigoriev I.V."/>
        </authorList>
    </citation>
    <scope>NUCLEOTIDE SEQUENCE</scope>
    <source>
        <strain evidence="2">TFB9207</strain>
    </source>
</reference>